<evidence type="ECO:0000256" key="1">
    <source>
        <dbReference type="ARBA" id="ARBA00012468"/>
    </source>
</evidence>
<keyword evidence="4" id="KW-0479">Metal-binding</keyword>
<dbReference type="InterPro" id="IPR040409">
    <property type="entry name" value="PCS-like"/>
</dbReference>
<evidence type="ECO:0000256" key="5">
    <source>
        <dbReference type="SAM" id="SignalP"/>
    </source>
</evidence>
<feature type="chain" id="PRO_5011506389" description="glutathione gamma-glutamylcysteinyltransferase" evidence="5">
    <location>
        <begin position="23"/>
        <end position="231"/>
    </location>
</feature>
<dbReference type="Proteomes" id="UP000199344">
    <property type="component" value="Unassembled WGS sequence"/>
</dbReference>
<feature type="signal peptide" evidence="5">
    <location>
        <begin position="1"/>
        <end position="22"/>
    </location>
</feature>
<dbReference type="InterPro" id="IPR038156">
    <property type="entry name" value="PCS_N_sf"/>
</dbReference>
<keyword evidence="8" id="KW-1185">Reference proteome</keyword>
<dbReference type="GO" id="GO:0046872">
    <property type="term" value="F:metal ion binding"/>
    <property type="evidence" value="ECO:0007669"/>
    <property type="project" value="UniProtKB-KW"/>
</dbReference>
<dbReference type="Pfam" id="PF05023">
    <property type="entry name" value="Phytochelatin"/>
    <property type="match status" value="1"/>
</dbReference>
<dbReference type="SUPFAM" id="SSF54001">
    <property type="entry name" value="Cysteine proteinases"/>
    <property type="match status" value="1"/>
</dbReference>
<dbReference type="GO" id="GO:0046938">
    <property type="term" value="P:phytochelatin biosynthetic process"/>
    <property type="evidence" value="ECO:0007669"/>
    <property type="project" value="InterPro"/>
</dbReference>
<reference evidence="7 8" key="1">
    <citation type="submission" date="2016-10" db="EMBL/GenBank/DDBJ databases">
        <authorList>
            <person name="de Groot N.N."/>
        </authorList>
    </citation>
    <scope>NUCLEOTIDE SEQUENCE [LARGE SCALE GENOMIC DNA]</scope>
    <source>
        <strain evidence="7 8">DSM 22220</strain>
    </source>
</reference>
<keyword evidence="5" id="KW-0732">Signal</keyword>
<dbReference type="PROSITE" id="PS51443">
    <property type="entry name" value="PCS"/>
    <property type="match status" value="1"/>
</dbReference>
<dbReference type="STRING" id="591205.SAMN05421538_11038"/>
<organism evidence="7 8">
    <name type="scientific">Paracoccus isoporae</name>
    <dbReference type="NCBI Taxonomy" id="591205"/>
    <lineage>
        <taxon>Bacteria</taxon>
        <taxon>Pseudomonadati</taxon>
        <taxon>Pseudomonadota</taxon>
        <taxon>Alphaproteobacteria</taxon>
        <taxon>Rhodobacterales</taxon>
        <taxon>Paracoccaceae</taxon>
        <taxon>Paracoccus</taxon>
    </lineage>
</organism>
<dbReference type="GO" id="GO:0010038">
    <property type="term" value="P:response to metal ion"/>
    <property type="evidence" value="ECO:0007669"/>
    <property type="project" value="InterPro"/>
</dbReference>
<dbReference type="EC" id="2.3.2.15" evidence="1"/>
<evidence type="ECO:0000256" key="4">
    <source>
        <dbReference type="ARBA" id="ARBA00022723"/>
    </source>
</evidence>
<evidence type="ECO:0000313" key="7">
    <source>
        <dbReference type="EMBL" id="SDE71918.1"/>
    </source>
</evidence>
<proteinExistence type="predicted"/>
<dbReference type="Gene3D" id="3.90.70.30">
    <property type="entry name" value="Phytochelatin synthase, N-terminal domain"/>
    <property type="match status" value="1"/>
</dbReference>
<evidence type="ECO:0000313" key="8">
    <source>
        <dbReference type="Proteomes" id="UP000199344"/>
    </source>
</evidence>
<gene>
    <name evidence="7" type="ORF">SAMN05421538_11038</name>
</gene>
<protein>
    <recommendedName>
        <fullName evidence="1">glutathione gamma-glutamylcysteinyltransferase</fullName>
        <ecNumber evidence="1">2.3.2.15</ecNumber>
    </recommendedName>
</protein>
<dbReference type="GO" id="GO:0016756">
    <property type="term" value="F:glutathione gamma-glutamylcysteinyltransferase activity"/>
    <property type="evidence" value="ECO:0007669"/>
    <property type="project" value="UniProtKB-EC"/>
</dbReference>
<dbReference type="EMBL" id="FNAH01000010">
    <property type="protein sequence ID" value="SDE71918.1"/>
    <property type="molecule type" value="Genomic_DNA"/>
</dbReference>
<sequence>MVQHKLIAAALTLALAPSLGLAEDLVYLTTEEGEDRFIGTELKRDYFSLASYLEYEEIQTFCGPATVAGVANSLNIERPSPDRLYPWKLFTQDTLFNEANQKLKSFAMVEHEGLTLAQLDTFIENLGLVAEHHFADETSVDALREAIKTALSDRNTRFVANYSRKALPQEGDGHISPVAAYDESTDTVLILDVAKYKYPPVWISVQKLHDAMMLTDDASDRSRGYVLVSAP</sequence>
<feature type="domain" description="Peptidase C83" evidence="6">
    <location>
        <begin position="9"/>
        <end position="231"/>
    </location>
</feature>
<keyword evidence="3" id="KW-0808">Transferase</keyword>
<dbReference type="PANTHER" id="PTHR33447">
    <property type="entry name" value="GLUTATHIONE GAMMA-GLUTAMYLCYSTEINYLTRANSFERASE"/>
    <property type="match status" value="1"/>
</dbReference>
<keyword evidence="2" id="KW-0104">Cadmium</keyword>
<accession>A0A1G7F7K9</accession>
<evidence type="ECO:0000256" key="3">
    <source>
        <dbReference type="ARBA" id="ARBA00022679"/>
    </source>
</evidence>
<dbReference type="OrthoDB" id="8560621at2"/>
<dbReference type="PANTHER" id="PTHR33447:SF20">
    <property type="entry name" value="GLUTATHIONE GAMMA-GLUTAMYLCYSTEINYLTRANSFERASE"/>
    <property type="match status" value="1"/>
</dbReference>
<dbReference type="InterPro" id="IPR038765">
    <property type="entry name" value="Papain-like_cys_pep_sf"/>
</dbReference>
<evidence type="ECO:0000259" key="6">
    <source>
        <dbReference type="PROSITE" id="PS51443"/>
    </source>
</evidence>
<name>A0A1G7F7K9_9RHOB</name>
<dbReference type="InterPro" id="IPR007719">
    <property type="entry name" value="PCS_N"/>
</dbReference>
<dbReference type="AlphaFoldDB" id="A0A1G7F7K9"/>
<dbReference type="RefSeq" id="WP_090524851.1">
    <property type="nucleotide sequence ID" value="NZ_FNAH01000010.1"/>
</dbReference>
<evidence type="ECO:0000256" key="2">
    <source>
        <dbReference type="ARBA" id="ARBA00022539"/>
    </source>
</evidence>